<reference evidence="2" key="1">
    <citation type="journal article" date="2022" name="bioRxiv">
        <title>Genomics of Preaxostyla Flagellates Illuminates Evolutionary Transitions and the Path Towards Mitochondrial Loss.</title>
        <authorList>
            <person name="Novak L.V.F."/>
            <person name="Treitli S.C."/>
            <person name="Pyrih J."/>
            <person name="Halakuc P."/>
            <person name="Pipaliya S.V."/>
            <person name="Vacek V."/>
            <person name="Brzon O."/>
            <person name="Soukal P."/>
            <person name="Eme L."/>
            <person name="Dacks J.B."/>
            <person name="Karnkowska A."/>
            <person name="Elias M."/>
            <person name="Hampl V."/>
        </authorList>
    </citation>
    <scope>NUCLEOTIDE SEQUENCE</scope>
    <source>
        <strain evidence="2">RCP-MX</strain>
    </source>
</reference>
<feature type="region of interest" description="Disordered" evidence="1">
    <location>
        <begin position="213"/>
        <end position="269"/>
    </location>
</feature>
<feature type="compositionally biased region" description="Low complexity" evidence="1">
    <location>
        <begin position="347"/>
        <end position="367"/>
    </location>
</feature>
<dbReference type="SUPFAM" id="SSF50969">
    <property type="entry name" value="YVTN repeat-like/Quinoprotein amine dehydrogenase"/>
    <property type="match status" value="1"/>
</dbReference>
<dbReference type="EMBL" id="JAPMOS010000032">
    <property type="protein sequence ID" value="KAJ4458262.1"/>
    <property type="molecule type" value="Genomic_DNA"/>
</dbReference>
<gene>
    <name evidence="2" type="ORF">PAPYR_6082</name>
</gene>
<protein>
    <submittedName>
        <fullName evidence="2">Uncharacterized protein</fullName>
    </submittedName>
</protein>
<feature type="compositionally biased region" description="Gly residues" evidence="1">
    <location>
        <begin position="298"/>
        <end position="308"/>
    </location>
</feature>
<accession>A0ABQ8UG75</accession>
<feature type="region of interest" description="Disordered" evidence="1">
    <location>
        <begin position="285"/>
        <end position="377"/>
    </location>
</feature>
<keyword evidence="3" id="KW-1185">Reference proteome</keyword>
<evidence type="ECO:0000256" key="1">
    <source>
        <dbReference type="SAM" id="MobiDB-lite"/>
    </source>
</evidence>
<comment type="caution">
    <text evidence="2">The sequence shown here is derived from an EMBL/GenBank/DDBJ whole genome shotgun (WGS) entry which is preliminary data.</text>
</comment>
<evidence type="ECO:0000313" key="3">
    <source>
        <dbReference type="Proteomes" id="UP001141327"/>
    </source>
</evidence>
<dbReference type="Proteomes" id="UP001141327">
    <property type="component" value="Unassembled WGS sequence"/>
</dbReference>
<dbReference type="InterPro" id="IPR011044">
    <property type="entry name" value="Quino_amine_DH_bsu"/>
</dbReference>
<proteinExistence type="predicted"/>
<evidence type="ECO:0000313" key="2">
    <source>
        <dbReference type="EMBL" id="KAJ4458262.1"/>
    </source>
</evidence>
<sequence>MPRGPFFFWTDDSYFYRVKKSLIFSSSHARGNTIWSTDLHSELLFAGKVSVGTKSLFALALRDGVTFWEESTSQPGFQRWFDVSAPSSSGWIGFCWHPDNSGTFATVSSNHLSFLQLAGSPPAVMSLGQSCQLSQPQLTSPLHMAWTSTGTYLAISTRTEIRMISFTSGQLPRQECVFVPGHIICSLMAAPPVESAATEGRFLVIGTEPLRLGDEEDAPGAEPLDAPMLPPAPRRPAARAGETSDNGAPVVIRDRRPPPPPEGDADIDITPSIPAMFLLQNGNADRTSLPEEFPAIPGGVGDGDGGSPMPGTFPSPTGSVDLPSTTPQPSPPSAGLVSYTPTPPPQVGSSPPVSSTPTSLTLSDLSASPPPPPPPGSLCLSPDLTPAQSRAAAILAALPEVVSTEHEVVEGMSTAEMEVLIRARMKSRRATRRPAVIRHMFGRRSEMGVDARGGSGSGGMSALPPRLGPCVSLIGRLPSADPHRRACWGTLSTVPLEGAAPVGGTRPLGESDLLGALLATPDLCALDPGHRLLAVGSSTLPAAFLFRLVVDEARPRGDDGLPRVVPLGATVFRDFHEHAPTHWPDNLSVHVQPFPRESLCLGLAWRPASGESTSPRLVSLIRPLGKEQKPDAEGPALVELGLPEAGRVIPPEIATLPPRPSLGQAPAASDPITSRLDCLIDLMRTLTQREKRFGSSLFDGIFTIGHPLTHCKTRIRSNLNSAMVLFQEVAFPVKSFFVRDYIVWGLQRRPVGLKFRSFLAVPFSSRPSLAPVPLGTHFRLWYVSTVLRAY</sequence>
<organism evidence="2 3">
    <name type="scientific">Paratrimastix pyriformis</name>
    <dbReference type="NCBI Taxonomy" id="342808"/>
    <lineage>
        <taxon>Eukaryota</taxon>
        <taxon>Metamonada</taxon>
        <taxon>Preaxostyla</taxon>
        <taxon>Paratrimastigidae</taxon>
        <taxon>Paratrimastix</taxon>
    </lineage>
</organism>
<name>A0ABQ8UG75_9EUKA</name>